<evidence type="ECO:0000313" key="2">
    <source>
        <dbReference type="Proteomes" id="UP000517916"/>
    </source>
</evidence>
<dbReference type="SUPFAM" id="SSF140453">
    <property type="entry name" value="EsxAB dimer-like"/>
    <property type="match status" value="1"/>
</dbReference>
<gene>
    <name evidence="1" type="ORF">BC739_000224</name>
</gene>
<dbReference type="InterPro" id="IPR036689">
    <property type="entry name" value="ESAT-6-like_sf"/>
</dbReference>
<proteinExistence type="predicted"/>
<name>A0ABR6B828_9PSEU</name>
<dbReference type="RefSeq" id="WP_182835989.1">
    <property type="nucleotide sequence ID" value="NZ_BAAABQ010000011.1"/>
</dbReference>
<evidence type="ECO:0000313" key="1">
    <source>
        <dbReference type="EMBL" id="MBA8923027.1"/>
    </source>
</evidence>
<dbReference type="InterPro" id="IPR010310">
    <property type="entry name" value="T7SS_ESAT-6-like"/>
</dbReference>
<dbReference type="Proteomes" id="UP000517916">
    <property type="component" value="Unassembled WGS sequence"/>
</dbReference>
<dbReference type="Pfam" id="PF06013">
    <property type="entry name" value="WXG100"/>
    <property type="match status" value="1"/>
</dbReference>
<dbReference type="Gene3D" id="1.10.287.1060">
    <property type="entry name" value="ESAT-6-like"/>
    <property type="match status" value="1"/>
</dbReference>
<sequence length="480" mass="49672">MTATLIDLSGLVGSVLQSYLGVVDKCRQLVTGDPAALRAAAQRHADQAARLTSVGGQFTSCDAKLAPIWQGSAREAFHGSAVKLSADLNEMAAQLRTESQRLAMAGAAIGVTMSTMDNVRAQFVHYAQDLINQARTASASQVGAFLSAARQLGESAVSAARTVEERLASALRQLFGLSEVETGEHEGLGTVKIDFEQLKRGPLTWIGDEILNGRKRPRSVPSAFANSGWYKLGADGLTGTRAPRKDDTPFGAAELPEHASTGRKLWHETNVSLWKLSEEHSVLGDASWGGKLESHGEHASGDLHLYAGPRATVEAGVGIHSGQFRVDGSLKATLLDAGASGVLADGPVTARGDVGGFVGGQANAHLDAGLHGVAAHVDAFAGAKFTGAAAVDVAGIGVGAKGELEVGLGAQLDGQATWDNGHVKVNFKVGAALGVGAGFGADIDVDVPKVWHTAQHYGHDAIESVEHTASAAASAVGWPW</sequence>
<reference evidence="1 2" key="1">
    <citation type="submission" date="2020-08" db="EMBL/GenBank/DDBJ databases">
        <title>Genomic Encyclopedia of Archaeal and Bacterial Type Strains, Phase II (KMG-II): from individual species to whole genera.</title>
        <authorList>
            <person name="Goeker M."/>
        </authorList>
    </citation>
    <scope>NUCLEOTIDE SEQUENCE [LARGE SCALE GENOMIC DNA]</scope>
    <source>
        <strain evidence="1 2">DSM 43850</strain>
    </source>
</reference>
<protein>
    <submittedName>
        <fullName evidence="1">Uncharacterized protein YukE</fullName>
    </submittedName>
</protein>
<accession>A0ABR6B828</accession>
<comment type="caution">
    <text evidence="1">The sequence shown here is derived from an EMBL/GenBank/DDBJ whole genome shotgun (WGS) entry which is preliminary data.</text>
</comment>
<dbReference type="EMBL" id="JACJID010000001">
    <property type="protein sequence ID" value="MBA8923027.1"/>
    <property type="molecule type" value="Genomic_DNA"/>
</dbReference>
<organism evidence="1 2">
    <name type="scientific">Kutzneria viridogrisea</name>
    <dbReference type="NCBI Taxonomy" id="47990"/>
    <lineage>
        <taxon>Bacteria</taxon>
        <taxon>Bacillati</taxon>
        <taxon>Actinomycetota</taxon>
        <taxon>Actinomycetes</taxon>
        <taxon>Pseudonocardiales</taxon>
        <taxon>Pseudonocardiaceae</taxon>
        <taxon>Kutzneria</taxon>
    </lineage>
</organism>
<keyword evidence="2" id="KW-1185">Reference proteome</keyword>